<dbReference type="AlphaFoldDB" id="A0A2U9CSC9"/>
<accession>A0A2U9CSC9</accession>
<feature type="non-terminal residue" evidence="1">
    <location>
        <position position="1"/>
    </location>
</feature>
<gene>
    <name evidence="1" type="ORF">SMAX5B_008373</name>
</gene>
<proteinExistence type="predicted"/>
<sequence length="50" mass="6003">QFRETTDEGRVDRPTNWREGAEFGWTTYERRVDRPSDWRRGGADVDRTTD</sequence>
<keyword evidence="2" id="KW-1185">Reference proteome</keyword>
<organism evidence="1 2">
    <name type="scientific">Scophthalmus maximus</name>
    <name type="common">Turbot</name>
    <name type="synonym">Psetta maxima</name>
    <dbReference type="NCBI Taxonomy" id="52904"/>
    <lineage>
        <taxon>Eukaryota</taxon>
        <taxon>Metazoa</taxon>
        <taxon>Chordata</taxon>
        <taxon>Craniata</taxon>
        <taxon>Vertebrata</taxon>
        <taxon>Euteleostomi</taxon>
        <taxon>Actinopterygii</taxon>
        <taxon>Neopterygii</taxon>
        <taxon>Teleostei</taxon>
        <taxon>Neoteleostei</taxon>
        <taxon>Acanthomorphata</taxon>
        <taxon>Carangaria</taxon>
        <taxon>Pleuronectiformes</taxon>
        <taxon>Pleuronectoidei</taxon>
        <taxon>Scophthalmidae</taxon>
        <taxon>Scophthalmus</taxon>
    </lineage>
</organism>
<reference evidence="1 2" key="1">
    <citation type="submission" date="2017-12" db="EMBL/GenBank/DDBJ databases">
        <title>Integrating genomic resources of turbot (Scophthalmus maximus) in depth evaluation of genetic and physical mapping variation across individuals.</title>
        <authorList>
            <person name="Martinez P."/>
        </authorList>
    </citation>
    <scope>NUCLEOTIDE SEQUENCE [LARGE SCALE GENOMIC DNA]</scope>
</reference>
<evidence type="ECO:0000313" key="1">
    <source>
        <dbReference type="EMBL" id="AWP19545.1"/>
    </source>
</evidence>
<protein>
    <submittedName>
        <fullName evidence="1">Uncharacterized protein</fullName>
    </submittedName>
</protein>
<dbReference type="EMBL" id="CP026262">
    <property type="protein sequence ID" value="AWP19545.1"/>
    <property type="molecule type" value="Genomic_DNA"/>
</dbReference>
<dbReference type="Proteomes" id="UP000246464">
    <property type="component" value="Chromosome 20"/>
</dbReference>
<name>A0A2U9CSC9_SCOMX</name>
<evidence type="ECO:0000313" key="2">
    <source>
        <dbReference type="Proteomes" id="UP000246464"/>
    </source>
</evidence>